<name>A0A5S5CBR7_9BACL</name>
<keyword evidence="11 14" id="KW-1133">Transmembrane helix</keyword>
<evidence type="ECO:0000256" key="4">
    <source>
        <dbReference type="ARBA" id="ARBA00022475"/>
    </source>
</evidence>
<dbReference type="Gene3D" id="3.30.565.10">
    <property type="entry name" value="Histidine kinase-like ATPase, C-terminal domain"/>
    <property type="match status" value="1"/>
</dbReference>
<evidence type="ECO:0000313" key="17">
    <source>
        <dbReference type="Proteomes" id="UP000323257"/>
    </source>
</evidence>
<dbReference type="GO" id="GO:0000155">
    <property type="term" value="F:phosphorelay sensor kinase activity"/>
    <property type="evidence" value="ECO:0007669"/>
    <property type="project" value="InterPro"/>
</dbReference>
<feature type="domain" description="Histidine kinase" evidence="15">
    <location>
        <begin position="237"/>
        <end position="420"/>
    </location>
</feature>
<evidence type="ECO:0000256" key="1">
    <source>
        <dbReference type="ARBA" id="ARBA00000085"/>
    </source>
</evidence>
<evidence type="ECO:0000259" key="15">
    <source>
        <dbReference type="PROSITE" id="PS50109"/>
    </source>
</evidence>
<dbReference type="PROSITE" id="PS50109">
    <property type="entry name" value="HIS_KIN"/>
    <property type="match status" value="1"/>
</dbReference>
<keyword evidence="10" id="KW-0067">ATP-binding</keyword>
<evidence type="ECO:0000256" key="11">
    <source>
        <dbReference type="ARBA" id="ARBA00022989"/>
    </source>
</evidence>
<proteinExistence type="predicted"/>
<dbReference type="PANTHER" id="PTHR45528">
    <property type="entry name" value="SENSOR HISTIDINE KINASE CPXA"/>
    <property type="match status" value="1"/>
</dbReference>
<gene>
    <name evidence="16" type="ORF">BCM02_103441</name>
</gene>
<dbReference type="Pfam" id="PF00512">
    <property type="entry name" value="HisKA"/>
    <property type="match status" value="1"/>
</dbReference>
<comment type="catalytic activity">
    <reaction evidence="1">
        <text>ATP + protein L-histidine = ADP + protein N-phospho-L-histidine.</text>
        <dbReference type="EC" id="2.7.13.3"/>
    </reaction>
</comment>
<evidence type="ECO:0000256" key="14">
    <source>
        <dbReference type="SAM" id="Phobius"/>
    </source>
</evidence>
<evidence type="ECO:0000256" key="7">
    <source>
        <dbReference type="ARBA" id="ARBA00022692"/>
    </source>
</evidence>
<dbReference type="SUPFAM" id="SSF47384">
    <property type="entry name" value="Homodimeric domain of signal transducing histidine kinase"/>
    <property type="match status" value="1"/>
</dbReference>
<feature type="transmembrane region" description="Helical" evidence="14">
    <location>
        <begin position="148"/>
        <end position="169"/>
    </location>
</feature>
<protein>
    <recommendedName>
        <fullName evidence="3">histidine kinase</fullName>
        <ecNumber evidence="3">2.7.13.3</ecNumber>
    </recommendedName>
</protein>
<dbReference type="InterPro" id="IPR003661">
    <property type="entry name" value="HisK_dim/P_dom"/>
</dbReference>
<comment type="subcellular location">
    <subcellularLocation>
        <location evidence="2">Cell membrane</location>
        <topology evidence="2">Multi-pass membrane protein</topology>
    </subcellularLocation>
</comment>
<dbReference type="EC" id="2.7.13.3" evidence="3"/>
<dbReference type="Proteomes" id="UP000323257">
    <property type="component" value="Unassembled WGS sequence"/>
</dbReference>
<evidence type="ECO:0000313" key="16">
    <source>
        <dbReference type="EMBL" id="TYP76777.1"/>
    </source>
</evidence>
<evidence type="ECO:0000256" key="3">
    <source>
        <dbReference type="ARBA" id="ARBA00012438"/>
    </source>
</evidence>
<reference evidence="16 17" key="1">
    <citation type="submission" date="2019-07" db="EMBL/GenBank/DDBJ databases">
        <title>Genomic Encyclopedia of Type Strains, Phase III (KMG-III): the genomes of soil and plant-associated and newly described type strains.</title>
        <authorList>
            <person name="Whitman W."/>
        </authorList>
    </citation>
    <scope>NUCLEOTIDE SEQUENCE [LARGE SCALE GENOMIC DNA]</scope>
    <source>
        <strain evidence="16 17">BL24</strain>
    </source>
</reference>
<evidence type="ECO:0000256" key="13">
    <source>
        <dbReference type="ARBA" id="ARBA00023136"/>
    </source>
</evidence>
<dbReference type="InterPro" id="IPR036890">
    <property type="entry name" value="HATPase_C_sf"/>
</dbReference>
<dbReference type="AlphaFoldDB" id="A0A5S5CBR7"/>
<keyword evidence="6" id="KW-0808">Transferase</keyword>
<dbReference type="SUPFAM" id="SSF55874">
    <property type="entry name" value="ATPase domain of HSP90 chaperone/DNA topoisomerase II/histidine kinase"/>
    <property type="match status" value="1"/>
</dbReference>
<organism evidence="16 17">
    <name type="scientific">Paenibacillus methanolicus</name>
    <dbReference type="NCBI Taxonomy" id="582686"/>
    <lineage>
        <taxon>Bacteria</taxon>
        <taxon>Bacillati</taxon>
        <taxon>Bacillota</taxon>
        <taxon>Bacilli</taxon>
        <taxon>Bacillales</taxon>
        <taxon>Paenibacillaceae</taxon>
        <taxon>Paenibacillus</taxon>
    </lineage>
</organism>
<dbReference type="InterPro" id="IPR005467">
    <property type="entry name" value="His_kinase_dom"/>
</dbReference>
<evidence type="ECO:0000256" key="8">
    <source>
        <dbReference type="ARBA" id="ARBA00022741"/>
    </source>
</evidence>
<comment type="caution">
    <text evidence="16">The sequence shown here is derived from an EMBL/GenBank/DDBJ whole genome shotgun (WGS) entry which is preliminary data.</text>
</comment>
<evidence type="ECO:0000256" key="5">
    <source>
        <dbReference type="ARBA" id="ARBA00022553"/>
    </source>
</evidence>
<keyword evidence="9 16" id="KW-0418">Kinase</keyword>
<dbReference type="SMART" id="SM00388">
    <property type="entry name" value="HisKA"/>
    <property type="match status" value="1"/>
</dbReference>
<accession>A0A5S5CBR7</accession>
<evidence type="ECO:0000256" key="12">
    <source>
        <dbReference type="ARBA" id="ARBA00023012"/>
    </source>
</evidence>
<dbReference type="EMBL" id="VNHS01000003">
    <property type="protein sequence ID" value="TYP76777.1"/>
    <property type="molecule type" value="Genomic_DNA"/>
</dbReference>
<dbReference type="InterPro" id="IPR050398">
    <property type="entry name" value="HssS/ArlS-like"/>
</dbReference>
<evidence type="ECO:0000256" key="9">
    <source>
        <dbReference type="ARBA" id="ARBA00022777"/>
    </source>
</evidence>
<dbReference type="RefSeq" id="WP_148929148.1">
    <property type="nucleotide sequence ID" value="NZ_VNHS01000003.1"/>
</dbReference>
<dbReference type="CDD" id="cd00082">
    <property type="entry name" value="HisKA"/>
    <property type="match status" value="1"/>
</dbReference>
<dbReference type="OrthoDB" id="335833at2"/>
<evidence type="ECO:0000256" key="2">
    <source>
        <dbReference type="ARBA" id="ARBA00004651"/>
    </source>
</evidence>
<evidence type="ECO:0000256" key="6">
    <source>
        <dbReference type="ARBA" id="ARBA00022679"/>
    </source>
</evidence>
<keyword evidence="13 14" id="KW-0472">Membrane</keyword>
<dbReference type="GO" id="GO:0005886">
    <property type="term" value="C:plasma membrane"/>
    <property type="evidence" value="ECO:0007669"/>
    <property type="project" value="UniProtKB-SubCell"/>
</dbReference>
<dbReference type="Gene3D" id="1.10.287.130">
    <property type="match status" value="1"/>
</dbReference>
<dbReference type="InterPro" id="IPR036097">
    <property type="entry name" value="HisK_dim/P_sf"/>
</dbReference>
<keyword evidence="4" id="KW-1003">Cell membrane</keyword>
<feature type="transmembrane region" description="Helical" evidence="14">
    <location>
        <begin position="12"/>
        <end position="33"/>
    </location>
</feature>
<dbReference type="PANTHER" id="PTHR45528:SF1">
    <property type="entry name" value="SENSOR HISTIDINE KINASE CPXA"/>
    <property type="match status" value="1"/>
</dbReference>
<keyword evidence="5" id="KW-0597">Phosphoprotein</keyword>
<evidence type="ECO:0000256" key="10">
    <source>
        <dbReference type="ARBA" id="ARBA00022840"/>
    </source>
</evidence>
<keyword evidence="12" id="KW-0902">Two-component regulatory system</keyword>
<keyword evidence="17" id="KW-1185">Reference proteome</keyword>
<keyword evidence="8" id="KW-0547">Nucleotide-binding</keyword>
<sequence length="436" mass="49439">MSYRKFSLTKKLALLILIASMVSGLSFLVMQAASDELIDRHLETETYFKQQSSKYIEKFAHYVAVHGLSSMDRDAFAAWTKNEKIILLTIYKDQVLQFDSVYTAEDESAYGVEAESQYARKHSSPVLFSDGQGDVIIDGFFEARFYDIAFALEILAASALFLAIVLMGIRRSLIYLRTIHEEIHILEGGELEYGMTIRGHDELAMIAESVEELRKAFLGKLLAIEGLQAESRSLVTEMSHDMRTPLTSLIMYLEFAKREQHQPSGEASSYIANAYAKALQLKNLSDNLFAYFLLDKEQEAELETIPVHEAIYDLMSDLVGVLRQEQFQINLTGELPDAYITVNMENLSRVFDNLLSNLLKYADPRDEIGISFVSNQEVFEIHIRNTIKAADAALDSTMLGEKIVAKMMLHMLGQFTSTSDGITYRTVLRFWNTKLQ</sequence>
<dbReference type="GO" id="GO:0005524">
    <property type="term" value="F:ATP binding"/>
    <property type="evidence" value="ECO:0007669"/>
    <property type="project" value="UniProtKB-KW"/>
</dbReference>
<keyword evidence="7 14" id="KW-0812">Transmembrane</keyword>